<dbReference type="Proteomes" id="UP001196870">
    <property type="component" value="Unassembled WGS sequence"/>
</dbReference>
<comment type="cofactor">
    <cofactor evidence="1">
        <name>pyridoxal 5'-phosphate</name>
        <dbReference type="ChEBI" id="CHEBI:597326"/>
    </cofactor>
</comment>
<protein>
    <submittedName>
        <fullName evidence="3">Selenocysteine synthase</fullName>
    </submittedName>
</protein>
<dbReference type="RefSeq" id="WP_211850726.1">
    <property type="nucleotide sequence ID" value="NZ_JAAGBB010000002.1"/>
</dbReference>
<dbReference type="Gene3D" id="3.90.1150.70">
    <property type="match status" value="1"/>
</dbReference>
<accession>A0ABS5ES57</accession>
<evidence type="ECO:0000313" key="4">
    <source>
        <dbReference type="Proteomes" id="UP001196870"/>
    </source>
</evidence>
<dbReference type="PANTHER" id="PTHR32328">
    <property type="entry name" value="L-SERYL-TRNA(SEC) SELENIUM TRANSFERASE"/>
    <property type="match status" value="1"/>
</dbReference>
<sequence>MSILQGDPSITAAPRSDRFGNPIDRIVGYARGRILSSSTDEALKLTQTKRVIRDRIARFGSDSISIFTGNQRDFRLRPEDLDLLSEEWIGSALFEPELHAAIRAHLGGDAESGVAVFNRTSAGMVAAMLALVGDGSVVSFVPRGARSHTSAARGAALAGARFIETDDLAAVEEALADPEVQLLLVTSVTNTLAWLPIPALEAAVALGRLAGVPVMLDDGYGARLRPTLHGGPRSLALGVDLAISNCDKAGLEGPRAGFMAGRADLVARVEAKAGELGQEARAPIALAVLRALERYSEARLREEVAAGLEITAALTARLGALRVRATDIGPLVHEDDILAIARERAGTRPAIVPCEASAALGMLLLAENGILTVNTSGQPGAQVSLRLKPAAEAMRRAGGAQAVAEAVDARLTDLAALIAAPGKVTRLLLGPAAHSCCGMHASGA</sequence>
<dbReference type="InterPro" id="IPR015421">
    <property type="entry name" value="PyrdxlP-dep_Trfase_major"/>
</dbReference>
<evidence type="ECO:0000313" key="3">
    <source>
        <dbReference type="EMBL" id="MBR0663130.1"/>
    </source>
</evidence>
<gene>
    <name evidence="3" type="ORF">GXW71_02060</name>
</gene>
<reference evidence="4" key="1">
    <citation type="journal article" date="2021" name="Syst. Appl. Microbiol.">
        <title>Roseomonas hellenica sp. nov., isolated from roots of wild-growing Alkanna tinctoria.</title>
        <authorList>
            <person name="Rat A."/>
            <person name="Naranjo H.D."/>
            <person name="Lebbe L."/>
            <person name="Cnockaert M."/>
            <person name="Krigas N."/>
            <person name="Grigoriadou K."/>
            <person name="Maloupa E."/>
            <person name="Willems A."/>
        </authorList>
    </citation>
    <scope>NUCLEOTIDE SEQUENCE [LARGE SCALE GENOMIC DNA]</scope>
    <source>
        <strain evidence="4">LMG 31523</strain>
    </source>
</reference>
<evidence type="ECO:0000256" key="1">
    <source>
        <dbReference type="ARBA" id="ARBA00001933"/>
    </source>
</evidence>
<evidence type="ECO:0000256" key="2">
    <source>
        <dbReference type="ARBA" id="ARBA00022898"/>
    </source>
</evidence>
<proteinExistence type="predicted"/>
<dbReference type="Gene3D" id="3.40.640.10">
    <property type="entry name" value="Type I PLP-dependent aspartate aminotransferase-like (Major domain)"/>
    <property type="match status" value="1"/>
</dbReference>
<keyword evidence="4" id="KW-1185">Reference proteome</keyword>
<comment type="caution">
    <text evidence="3">The sequence shown here is derived from an EMBL/GenBank/DDBJ whole genome shotgun (WGS) entry which is preliminary data.</text>
</comment>
<keyword evidence="2" id="KW-0663">Pyridoxal phosphate</keyword>
<dbReference type="PANTHER" id="PTHR32328:SF0">
    <property type="entry name" value="L-SERYL-TRNA(SEC) SELENIUM TRANSFERASE"/>
    <property type="match status" value="1"/>
</dbReference>
<organism evidence="3 4">
    <name type="scientific">Plastoroseomonas hellenica</name>
    <dbReference type="NCBI Taxonomy" id="2687306"/>
    <lineage>
        <taxon>Bacteria</taxon>
        <taxon>Pseudomonadati</taxon>
        <taxon>Pseudomonadota</taxon>
        <taxon>Alphaproteobacteria</taxon>
        <taxon>Acetobacterales</taxon>
        <taxon>Acetobacteraceae</taxon>
        <taxon>Plastoroseomonas</taxon>
    </lineage>
</organism>
<dbReference type="SUPFAM" id="SSF53383">
    <property type="entry name" value="PLP-dependent transferases"/>
    <property type="match status" value="1"/>
</dbReference>
<name>A0ABS5ES57_9PROT</name>
<dbReference type="EMBL" id="JAAGBB010000002">
    <property type="protein sequence ID" value="MBR0663130.1"/>
    <property type="molecule type" value="Genomic_DNA"/>
</dbReference>
<dbReference type="InterPro" id="IPR015424">
    <property type="entry name" value="PyrdxlP-dep_Trfase"/>
</dbReference>